<evidence type="ECO:0000313" key="1">
    <source>
        <dbReference type="EMBL" id="VWB28244.1"/>
    </source>
</evidence>
<comment type="caution">
    <text evidence="1">The sequence shown here is derived from an EMBL/GenBank/DDBJ whole genome shotgun (WGS) entry which is preliminary data.</text>
</comment>
<proteinExistence type="predicted"/>
<gene>
    <name evidence="1" type="ORF">BAR24066_01184</name>
</gene>
<dbReference type="EMBL" id="CABVPX010000003">
    <property type="protein sequence ID" value="VWB28244.1"/>
    <property type="molecule type" value="Genomic_DNA"/>
</dbReference>
<organism evidence="1 2">
    <name type="scientific">Burkholderia arboris</name>
    <dbReference type="NCBI Taxonomy" id="488730"/>
    <lineage>
        <taxon>Bacteria</taxon>
        <taxon>Pseudomonadati</taxon>
        <taxon>Pseudomonadota</taxon>
        <taxon>Betaproteobacteria</taxon>
        <taxon>Burkholderiales</taxon>
        <taxon>Burkholderiaceae</taxon>
        <taxon>Burkholderia</taxon>
        <taxon>Burkholderia cepacia complex</taxon>
    </lineage>
</organism>
<name>A0A9Q9SEX9_9BURK</name>
<evidence type="ECO:0000313" key="2">
    <source>
        <dbReference type="Proteomes" id="UP000494172"/>
    </source>
</evidence>
<sequence length="94" mass="10771">MGAATVFCSFLTISGANCRARDGKLETYSRWIWSLYPVLPGSEIATRSVVEFPRLESQSPMAHRRVRMVMNDDYDAWPCEQVEAAHEDYVRGFH</sequence>
<dbReference type="AlphaFoldDB" id="A0A9Q9SEX9"/>
<protein>
    <submittedName>
        <fullName evidence="1">Uncharacterized protein</fullName>
    </submittedName>
</protein>
<reference evidence="1 2" key="1">
    <citation type="submission" date="2019-09" db="EMBL/GenBank/DDBJ databases">
        <authorList>
            <person name="Depoorter E."/>
        </authorList>
    </citation>
    <scope>NUCLEOTIDE SEQUENCE [LARGE SCALE GENOMIC DNA]</scope>
    <source>
        <strain evidence="1">LMG 24066</strain>
    </source>
</reference>
<dbReference type="Proteomes" id="UP000494172">
    <property type="component" value="Unassembled WGS sequence"/>
</dbReference>
<accession>A0A9Q9SEX9</accession>